<organism evidence="2 3">
    <name type="scientific">Basidiobolus meristosporus CBS 931.73</name>
    <dbReference type="NCBI Taxonomy" id="1314790"/>
    <lineage>
        <taxon>Eukaryota</taxon>
        <taxon>Fungi</taxon>
        <taxon>Fungi incertae sedis</taxon>
        <taxon>Zoopagomycota</taxon>
        <taxon>Entomophthoromycotina</taxon>
        <taxon>Basidiobolomycetes</taxon>
        <taxon>Basidiobolales</taxon>
        <taxon>Basidiobolaceae</taxon>
        <taxon>Basidiobolus</taxon>
    </lineage>
</organism>
<evidence type="ECO:0000313" key="3">
    <source>
        <dbReference type="Proteomes" id="UP000193498"/>
    </source>
</evidence>
<keyword evidence="1" id="KW-0472">Membrane</keyword>
<gene>
    <name evidence="2" type="ORF">K493DRAFT_75535</name>
</gene>
<evidence type="ECO:0000313" key="2">
    <source>
        <dbReference type="EMBL" id="ORX88746.1"/>
    </source>
</evidence>
<evidence type="ECO:0000256" key="1">
    <source>
        <dbReference type="SAM" id="Phobius"/>
    </source>
</evidence>
<dbReference type="AlphaFoldDB" id="A0A1Y1XTB1"/>
<proteinExistence type="predicted"/>
<dbReference type="Proteomes" id="UP000193498">
    <property type="component" value="Unassembled WGS sequence"/>
</dbReference>
<feature type="transmembrane region" description="Helical" evidence="1">
    <location>
        <begin position="26"/>
        <end position="48"/>
    </location>
</feature>
<sequence>MASDDEPLKLIRVGFAELHLDLWRQWTISAVVCLVGLVMAPLIPELICDPAFPMFSCRTQHESPPGLPIGKRATLKQPIWFLQAHEMGLFQYVSRSKRRLCVDGLTEKHGWACWCVQSNIYTYSSTIKWWTPQHPPTSHTGSRLIPS</sequence>
<protein>
    <submittedName>
        <fullName evidence="2">Uncharacterized protein</fullName>
    </submittedName>
</protein>
<dbReference type="EMBL" id="MCFE01000501">
    <property type="protein sequence ID" value="ORX88746.1"/>
    <property type="molecule type" value="Genomic_DNA"/>
</dbReference>
<accession>A0A1Y1XTB1</accession>
<keyword evidence="1" id="KW-0812">Transmembrane</keyword>
<comment type="caution">
    <text evidence="2">The sequence shown here is derived from an EMBL/GenBank/DDBJ whole genome shotgun (WGS) entry which is preliminary data.</text>
</comment>
<dbReference type="InParanoid" id="A0A1Y1XTB1"/>
<keyword evidence="1" id="KW-1133">Transmembrane helix</keyword>
<name>A0A1Y1XTB1_9FUNG</name>
<reference evidence="2 3" key="1">
    <citation type="submission" date="2016-07" db="EMBL/GenBank/DDBJ databases">
        <title>Pervasive Adenine N6-methylation of Active Genes in Fungi.</title>
        <authorList>
            <consortium name="DOE Joint Genome Institute"/>
            <person name="Mondo S.J."/>
            <person name="Dannebaum R.O."/>
            <person name="Kuo R.C."/>
            <person name="Labutti K."/>
            <person name="Haridas S."/>
            <person name="Kuo A."/>
            <person name="Salamov A."/>
            <person name="Ahrendt S.R."/>
            <person name="Lipzen A."/>
            <person name="Sullivan W."/>
            <person name="Andreopoulos W.B."/>
            <person name="Clum A."/>
            <person name="Lindquist E."/>
            <person name="Daum C."/>
            <person name="Ramamoorthy G.K."/>
            <person name="Gryganskyi A."/>
            <person name="Culley D."/>
            <person name="Magnuson J.K."/>
            <person name="James T.Y."/>
            <person name="O'Malley M.A."/>
            <person name="Stajich J.E."/>
            <person name="Spatafora J.W."/>
            <person name="Visel A."/>
            <person name="Grigoriev I.V."/>
        </authorList>
    </citation>
    <scope>NUCLEOTIDE SEQUENCE [LARGE SCALE GENOMIC DNA]</scope>
    <source>
        <strain evidence="2 3">CBS 931.73</strain>
    </source>
</reference>
<keyword evidence="3" id="KW-1185">Reference proteome</keyword>